<dbReference type="Proteomes" id="UP000236333">
    <property type="component" value="Unassembled WGS sequence"/>
</dbReference>
<proteinExistence type="predicted"/>
<evidence type="ECO:0000313" key="2">
    <source>
        <dbReference type="Proteomes" id="UP000236333"/>
    </source>
</evidence>
<reference evidence="1 2" key="1">
    <citation type="journal article" date="2017" name="Mol. Biol. Evol.">
        <title>The 4-celled Tetrabaena socialis nuclear genome reveals the essential components for genetic control of cell number at the origin of multicellularity in the volvocine lineage.</title>
        <authorList>
            <person name="Featherston J."/>
            <person name="Arakaki Y."/>
            <person name="Hanschen E.R."/>
            <person name="Ferris P.J."/>
            <person name="Michod R.E."/>
            <person name="Olson B.J.S.C."/>
            <person name="Nozaki H."/>
            <person name="Durand P.M."/>
        </authorList>
    </citation>
    <scope>NUCLEOTIDE SEQUENCE [LARGE SCALE GENOMIC DNA]</scope>
    <source>
        <strain evidence="1 2">NIES-571</strain>
    </source>
</reference>
<dbReference type="AlphaFoldDB" id="A0A2J7ZPH9"/>
<gene>
    <name evidence="1" type="ORF">TSOC_011909</name>
</gene>
<accession>A0A2J7ZPH9</accession>
<evidence type="ECO:0000313" key="1">
    <source>
        <dbReference type="EMBL" id="PNH02152.1"/>
    </source>
</evidence>
<dbReference type="EMBL" id="PGGS01000714">
    <property type="protein sequence ID" value="PNH02152.1"/>
    <property type="molecule type" value="Genomic_DNA"/>
</dbReference>
<comment type="caution">
    <text evidence="1">The sequence shown here is derived from an EMBL/GenBank/DDBJ whole genome shotgun (WGS) entry which is preliminary data.</text>
</comment>
<organism evidence="1 2">
    <name type="scientific">Tetrabaena socialis</name>
    <dbReference type="NCBI Taxonomy" id="47790"/>
    <lineage>
        <taxon>Eukaryota</taxon>
        <taxon>Viridiplantae</taxon>
        <taxon>Chlorophyta</taxon>
        <taxon>core chlorophytes</taxon>
        <taxon>Chlorophyceae</taxon>
        <taxon>CS clade</taxon>
        <taxon>Chlamydomonadales</taxon>
        <taxon>Tetrabaenaceae</taxon>
        <taxon>Tetrabaena</taxon>
    </lineage>
</organism>
<sequence length="136" mass="14773">MVLKELLRLHVAQVCVTPMEGIIPPWLEKLETLSKKLTVQESAQLRLLVLEAEPSDRPLYFYGSDDKVLLVLKALLRQHGGPISEGAGQSYNAGAAADLGLGSSGAAAAGGSDTSTQDQYRIKTPFLWKLVQQLWV</sequence>
<name>A0A2J7ZPH9_9CHLO</name>
<protein>
    <submittedName>
        <fullName evidence="1">Uncharacterized protein</fullName>
    </submittedName>
</protein>
<keyword evidence="2" id="KW-1185">Reference proteome</keyword>